<gene>
    <name evidence="2" type="ORF">MJ956_01570</name>
</gene>
<evidence type="ECO:0000313" key="2">
    <source>
        <dbReference type="EMBL" id="MCP3053835.1"/>
    </source>
</evidence>
<dbReference type="InterPro" id="IPR016024">
    <property type="entry name" value="ARM-type_fold"/>
</dbReference>
<dbReference type="RefSeq" id="WP_253962728.1">
    <property type="nucleotide sequence ID" value="NZ_JALHBS010000008.1"/>
</dbReference>
<dbReference type="Proteomes" id="UP001155220">
    <property type="component" value="Unassembled WGS sequence"/>
</dbReference>
<reference evidence="2" key="1">
    <citation type="submission" date="2022-03" db="EMBL/GenBank/DDBJ databases">
        <title>Aurantimonas Liuensis sp. Nov., isolated from the hadal seawater of the Mariana Trench.</title>
        <authorList>
            <person name="Liu R."/>
        </authorList>
    </citation>
    <scope>NUCLEOTIDE SEQUENCE</scope>
    <source>
        <strain evidence="2">LRZ36</strain>
    </source>
</reference>
<dbReference type="InterPro" id="IPR018568">
    <property type="entry name" value="DUF2019"/>
</dbReference>
<evidence type="ECO:0000313" key="3">
    <source>
        <dbReference type="Proteomes" id="UP001155220"/>
    </source>
</evidence>
<comment type="caution">
    <text evidence="2">The sequence shown here is derived from an EMBL/GenBank/DDBJ whole genome shotgun (WGS) entry which is preliminary data.</text>
</comment>
<name>A0A9X2H1B5_9HYPH</name>
<dbReference type="AlphaFoldDB" id="A0A9X2H1B5"/>
<dbReference type="SUPFAM" id="SSF48371">
    <property type="entry name" value="ARM repeat"/>
    <property type="match status" value="1"/>
</dbReference>
<dbReference type="Gene3D" id="1.25.40.70">
    <property type="entry name" value="Phosphatidylinositol 3-kinase, accessory domain (PIK)"/>
    <property type="match status" value="1"/>
</dbReference>
<accession>A0A9X2H1B5</accession>
<sequence length="123" mass="13949">MATIRPENLTVPEIVEAFVAVSLAQSQAVDEDDHRRYNKLVDDYLALEAELRSRQGDERRALLPLLDHMNVQVRMNAALSTLAILPDEARETLRLIHARREYPQAADAISMLNALERGIYVPE</sequence>
<evidence type="ECO:0000259" key="1">
    <source>
        <dbReference type="Pfam" id="PF09450"/>
    </source>
</evidence>
<protein>
    <submittedName>
        <fullName evidence="2">DUF2019 domain-containing protein</fullName>
    </submittedName>
</protein>
<dbReference type="Pfam" id="PF09450">
    <property type="entry name" value="DUF2019"/>
    <property type="match status" value="1"/>
</dbReference>
<dbReference type="InterPro" id="IPR042236">
    <property type="entry name" value="PI3K_accessory_sf"/>
</dbReference>
<organism evidence="2 3">
    <name type="scientific">Aurantimonas marianensis</name>
    <dbReference type="NCBI Taxonomy" id="2920428"/>
    <lineage>
        <taxon>Bacteria</taxon>
        <taxon>Pseudomonadati</taxon>
        <taxon>Pseudomonadota</taxon>
        <taxon>Alphaproteobacteria</taxon>
        <taxon>Hyphomicrobiales</taxon>
        <taxon>Aurantimonadaceae</taxon>
        <taxon>Aurantimonas</taxon>
    </lineage>
</organism>
<dbReference type="EMBL" id="JALHBS010000008">
    <property type="protein sequence ID" value="MCP3053835.1"/>
    <property type="molecule type" value="Genomic_DNA"/>
</dbReference>
<keyword evidence="3" id="KW-1185">Reference proteome</keyword>
<feature type="domain" description="DUF2019" evidence="1">
    <location>
        <begin position="13"/>
        <end position="115"/>
    </location>
</feature>
<proteinExistence type="predicted"/>